<evidence type="ECO:0000313" key="2">
    <source>
        <dbReference type="EMBL" id="KAK7230771.1"/>
    </source>
</evidence>
<evidence type="ECO:0000313" key="3">
    <source>
        <dbReference type="EMBL" id="KAK7231244.1"/>
    </source>
</evidence>
<sequence>MIECAVEGGAIEEEYAAAERKVSSVPKSAGQIANPDFPRIKKRKRDEDPSLELDSKKARLDDQGTSSDPSARAEVNPGVSQADFGLISRMPRGDAPFKVLDKRIRLPLSIFESVSIDLDSVSPEETRQVLGENKQAYLLIQRVEDVMNLKWALGLGSHFLLSFLEKSFTVFCESLLMMWLFLEVRTLLPDQGNKEKIKRVMNSIELALLDRISQSLPFRLRPLLLNSNSAGSGVLERRLGSARELRPF</sequence>
<dbReference type="AlphaFoldDB" id="A0AAN9DR99"/>
<evidence type="ECO:0000313" key="4">
    <source>
        <dbReference type="EMBL" id="KAK7234129.1"/>
    </source>
</evidence>
<dbReference type="EMBL" id="JAYWIO010000156">
    <property type="protein sequence ID" value="KAK7231244.1"/>
    <property type="molecule type" value="Genomic_DNA"/>
</dbReference>
<comment type="caution">
    <text evidence="3">The sequence shown here is derived from an EMBL/GenBank/DDBJ whole genome shotgun (WGS) entry which is preliminary data.</text>
</comment>
<organism evidence="3 6">
    <name type="scientific">Crotalaria pallida</name>
    <name type="common">Smooth rattlebox</name>
    <name type="synonym">Crotalaria striata</name>
    <dbReference type="NCBI Taxonomy" id="3830"/>
    <lineage>
        <taxon>Eukaryota</taxon>
        <taxon>Viridiplantae</taxon>
        <taxon>Streptophyta</taxon>
        <taxon>Embryophyta</taxon>
        <taxon>Tracheophyta</taxon>
        <taxon>Spermatophyta</taxon>
        <taxon>Magnoliopsida</taxon>
        <taxon>eudicotyledons</taxon>
        <taxon>Gunneridae</taxon>
        <taxon>Pentapetalae</taxon>
        <taxon>rosids</taxon>
        <taxon>fabids</taxon>
        <taxon>Fabales</taxon>
        <taxon>Fabaceae</taxon>
        <taxon>Papilionoideae</taxon>
        <taxon>50 kb inversion clade</taxon>
        <taxon>genistoids sensu lato</taxon>
        <taxon>core genistoids</taxon>
        <taxon>Crotalarieae</taxon>
        <taxon>Crotalaria</taxon>
    </lineage>
</organism>
<dbReference type="EMBL" id="JAYWIO010000172">
    <property type="protein sequence ID" value="KAK7230771.1"/>
    <property type="molecule type" value="Genomic_DNA"/>
</dbReference>
<protein>
    <submittedName>
        <fullName evidence="3">Uncharacterized protein</fullName>
    </submittedName>
</protein>
<feature type="region of interest" description="Disordered" evidence="1">
    <location>
        <begin position="22"/>
        <end position="76"/>
    </location>
</feature>
<keyword evidence="6" id="KW-1185">Reference proteome</keyword>
<reference evidence="3 6" key="1">
    <citation type="submission" date="2024-01" db="EMBL/GenBank/DDBJ databases">
        <title>The genomes of 5 underutilized Papilionoideae crops provide insights into root nodulation and disease resistanc.</title>
        <authorList>
            <person name="Yuan L."/>
        </authorList>
    </citation>
    <scope>NUCLEOTIDE SEQUENCE [LARGE SCALE GENOMIC DNA]</scope>
    <source>
        <strain evidence="3">ZHUSHIDOU_FW_LH</strain>
        <tissue evidence="3">Leaf</tissue>
    </source>
</reference>
<evidence type="ECO:0000313" key="5">
    <source>
        <dbReference type="EMBL" id="KAK7236571.1"/>
    </source>
</evidence>
<evidence type="ECO:0000256" key="1">
    <source>
        <dbReference type="SAM" id="MobiDB-lite"/>
    </source>
</evidence>
<dbReference type="EMBL" id="JAYWIO010000071">
    <property type="protein sequence ID" value="KAK7234129.1"/>
    <property type="molecule type" value="Genomic_DNA"/>
</dbReference>
<gene>
    <name evidence="5" type="ORF">RIF29_45440</name>
    <name evidence="4" type="ORF">RIF29_47154</name>
    <name evidence="3" type="ORF">RIF29_48419</name>
    <name evidence="2" type="ORF">RIF29_48568</name>
</gene>
<feature type="compositionally biased region" description="Basic and acidic residues" evidence="1">
    <location>
        <begin position="45"/>
        <end position="62"/>
    </location>
</feature>
<name>A0AAN9DR99_CROPI</name>
<proteinExistence type="predicted"/>
<dbReference type="Proteomes" id="UP001372338">
    <property type="component" value="Unassembled WGS sequence"/>
</dbReference>
<evidence type="ECO:0000313" key="6">
    <source>
        <dbReference type="Proteomes" id="UP001372338"/>
    </source>
</evidence>
<accession>A0AAN9DR99</accession>
<dbReference type="EMBL" id="JAYWIO010000036">
    <property type="protein sequence ID" value="KAK7236571.1"/>
    <property type="molecule type" value="Genomic_DNA"/>
</dbReference>